<comment type="similarity">
    <text evidence="2 8">Belongs to the bacterioferritin family.</text>
</comment>
<dbReference type="PANTHER" id="PTHR30295:SF0">
    <property type="entry name" value="BACTERIOFERRITIN"/>
    <property type="match status" value="1"/>
</dbReference>
<evidence type="ECO:0000313" key="12">
    <source>
        <dbReference type="Proteomes" id="UP000282060"/>
    </source>
</evidence>
<feature type="domain" description="Ferritin-like diiron" evidence="10">
    <location>
        <begin position="1"/>
        <end position="145"/>
    </location>
</feature>
<comment type="catalytic activity">
    <reaction evidence="7">
        <text>Fe(2+)(in) = Fe(2+)(out)</text>
        <dbReference type="Rhea" id="RHEA:28486"/>
        <dbReference type="ChEBI" id="CHEBI:29033"/>
    </reaction>
</comment>
<dbReference type="GO" id="GO:0006826">
    <property type="term" value="P:iron ion transport"/>
    <property type="evidence" value="ECO:0007669"/>
    <property type="project" value="InterPro"/>
</dbReference>
<feature type="binding site" evidence="9">
    <location>
        <position position="130"/>
    </location>
    <ligand>
        <name>Fe cation</name>
        <dbReference type="ChEBI" id="CHEBI:24875"/>
        <label>2</label>
    </ligand>
</feature>
<evidence type="ECO:0000256" key="6">
    <source>
        <dbReference type="ARBA" id="ARBA00023004"/>
    </source>
</evidence>
<name>A0A3S0IE47_9GAMM</name>
<dbReference type="SUPFAM" id="SSF47240">
    <property type="entry name" value="Ferritin-like"/>
    <property type="match status" value="1"/>
</dbReference>
<sequence>MKGKTKVTSVLNQILMLELTSINQYFLHARMYKNWGLEELDEKEYKKSILDMKQADSLIERILFLEALPNLQQLNKLRIGEHTEEMIECDKILQEEQIAELRSAIYLCEQEQDYVSRELLDKILEDEEEHLDWIESQEYLINTTGVQNYLQSMMED</sequence>
<dbReference type="OrthoDB" id="9800505at2"/>
<keyword evidence="6 8" id="KW-0408">Iron</keyword>
<dbReference type="AlphaFoldDB" id="A0A3S0IE47"/>
<keyword evidence="3 8" id="KW-0409">Iron storage</keyword>
<dbReference type="EMBL" id="RXNV01000002">
    <property type="protein sequence ID" value="RTR33490.1"/>
    <property type="molecule type" value="Genomic_DNA"/>
</dbReference>
<dbReference type="GO" id="GO:0004322">
    <property type="term" value="F:ferroxidase activity"/>
    <property type="evidence" value="ECO:0007669"/>
    <property type="project" value="UniProtKB-EC"/>
</dbReference>
<dbReference type="Pfam" id="PF00210">
    <property type="entry name" value="Ferritin"/>
    <property type="match status" value="1"/>
</dbReference>
<feature type="binding site" description="axial binding residue" evidence="9">
    <location>
        <position position="52"/>
    </location>
    <ligand>
        <name>heme b</name>
        <dbReference type="ChEBI" id="CHEBI:60344"/>
        <note>ligand shared between dimeric partners</note>
    </ligand>
    <ligandPart>
        <name>Fe</name>
        <dbReference type="ChEBI" id="CHEBI:18248"/>
    </ligandPart>
</feature>
<dbReference type="InterPro" id="IPR009040">
    <property type="entry name" value="Ferritin-like_diiron"/>
</dbReference>
<evidence type="ECO:0000256" key="8">
    <source>
        <dbReference type="PIRNR" id="PIRNR002560"/>
    </source>
</evidence>
<dbReference type="PROSITE" id="PS50905">
    <property type="entry name" value="FERRITIN_LIKE"/>
    <property type="match status" value="1"/>
</dbReference>
<dbReference type="GO" id="GO:0008199">
    <property type="term" value="F:ferric iron binding"/>
    <property type="evidence" value="ECO:0007669"/>
    <property type="project" value="InterPro"/>
</dbReference>
<dbReference type="CDD" id="cd00907">
    <property type="entry name" value="Bacterioferritin"/>
    <property type="match status" value="1"/>
</dbReference>
<protein>
    <recommendedName>
        <fullName evidence="8">Bacterioferritin</fullName>
        <ecNumber evidence="8">1.16.3.1</ecNumber>
    </recommendedName>
</protein>
<dbReference type="InterPro" id="IPR002024">
    <property type="entry name" value="Bacterioferritin"/>
</dbReference>
<dbReference type="RefSeq" id="WP_126505044.1">
    <property type="nucleotide sequence ID" value="NZ_RXNV01000002.1"/>
</dbReference>
<keyword evidence="5 8" id="KW-0479">Metal-binding</keyword>
<dbReference type="Proteomes" id="UP000282060">
    <property type="component" value="Unassembled WGS sequence"/>
</dbReference>
<organism evidence="11 12">
    <name type="scientific">Shewanella atlantica</name>
    <dbReference type="NCBI Taxonomy" id="271099"/>
    <lineage>
        <taxon>Bacteria</taxon>
        <taxon>Pseudomonadati</taxon>
        <taxon>Pseudomonadota</taxon>
        <taxon>Gammaproteobacteria</taxon>
        <taxon>Alteromonadales</taxon>
        <taxon>Shewanellaceae</taxon>
        <taxon>Shewanella</taxon>
    </lineage>
</organism>
<reference evidence="11 12" key="1">
    <citation type="submission" date="2018-12" db="EMBL/GenBank/DDBJ databases">
        <authorList>
            <person name="Yu L."/>
        </authorList>
    </citation>
    <scope>NUCLEOTIDE SEQUENCE [LARGE SCALE GENOMIC DNA]</scope>
    <source>
        <strain evidence="11 12">HAW-EB5</strain>
    </source>
</reference>
<comment type="function">
    <text evidence="8">Iron-storage protein, whose ferroxidase center binds Fe(2+), oxidizes it using dioxygen to Fe(3+), and participates in the subsequent Fe(3+) oxide mineral core formation within the central cavity of the BFR protein shell.</text>
</comment>
<dbReference type="NCBIfam" id="TIGR00754">
    <property type="entry name" value="bfr"/>
    <property type="match status" value="1"/>
</dbReference>
<gene>
    <name evidence="11" type="primary">bfr</name>
    <name evidence="11" type="ORF">EKG39_07100</name>
</gene>
<feature type="binding site" evidence="9">
    <location>
        <position position="127"/>
    </location>
    <ligand>
        <name>Fe cation</name>
        <dbReference type="ChEBI" id="CHEBI:24875"/>
        <label>2</label>
    </ligand>
</feature>
<comment type="catalytic activity">
    <reaction evidence="8">
        <text>4 Fe(2+) + O2 + 4 H(+) = 4 Fe(3+) + 2 H2O</text>
        <dbReference type="Rhea" id="RHEA:11148"/>
        <dbReference type="ChEBI" id="CHEBI:15377"/>
        <dbReference type="ChEBI" id="CHEBI:15378"/>
        <dbReference type="ChEBI" id="CHEBI:15379"/>
        <dbReference type="ChEBI" id="CHEBI:29033"/>
        <dbReference type="ChEBI" id="CHEBI:29034"/>
        <dbReference type="EC" id="1.16.3.1"/>
    </reaction>
</comment>
<evidence type="ECO:0000259" key="10">
    <source>
        <dbReference type="PROSITE" id="PS50905"/>
    </source>
</evidence>
<dbReference type="InterPro" id="IPR009078">
    <property type="entry name" value="Ferritin-like_SF"/>
</dbReference>
<dbReference type="Gene3D" id="1.20.1260.10">
    <property type="match status" value="1"/>
</dbReference>
<dbReference type="GO" id="GO:0005829">
    <property type="term" value="C:cytosol"/>
    <property type="evidence" value="ECO:0007669"/>
    <property type="project" value="TreeGrafter"/>
</dbReference>
<dbReference type="GO" id="GO:0006879">
    <property type="term" value="P:intracellular iron ion homeostasis"/>
    <property type="evidence" value="ECO:0007669"/>
    <property type="project" value="UniProtKB-KW"/>
</dbReference>
<evidence type="ECO:0000256" key="5">
    <source>
        <dbReference type="ARBA" id="ARBA00022723"/>
    </source>
</evidence>
<dbReference type="EC" id="1.16.3.1" evidence="8"/>
<evidence type="ECO:0000256" key="7">
    <source>
        <dbReference type="ARBA" id="ARBA00036243"/>
    </source>
</evidence>
<evidence type="ECO:0000256" key="1">
    <source>
        <dbReference type="ARBA" id="ARBA00001970"/>
    </source>
</evidence>
<comment type="cofactor">
    <cofactor evidence="1">
        <name>heme b</name>
        <dbReference type="ChEBI" id="CHEBI:60344"/>
    </cofactor>
</comment>
<evidence type="ECO:0000256" key="2">
    <source>
        <dbReference type="ARBA" id="ARBA00008093"/>
    </source>
</evidence>
<keyword evidence="12" id="KW-1185">Reference proteome</keyword>
<evidence type="ECO:0000256" key="9">
    <source>
        <dbReference type="PIRSR" id="PIRSR002560-1"/>
    </source>
</evidence>
<feature type="binding site" evidence="9">
    <location>
        <position position="18"/>
    </location>
    <ligand>
        <name>Fe cation</name>
        <dbReference type="ChEBI" id="CHEBI:24875"/>
        <label>1</label>
    </ligand>
</feature>
<evidence type="ECO:0000256" key="3">
    <source>
        <dbReference type="ARBA" id="ARBA00022434"/>
    </source>
</evidence>
<comment type="caution">
    <text evidence="11">The sequence shown here is derived from an EMBL/GenBank/DDBJ whole genome shotgun (WGS) entry which is preliminary data.</text>
</comment>
<dbReference type="InterPro" id="IPR008331">
    <property type="entry name" value="Ferritin_DPS_dom"/>
</dbReference>
<dbReference type="PANTHER" id="PTHR30295">
    <property type="entry name" value="BACTERIOFERRITIN"/>
    <property type="match status" value="1"/>
</dbReference>
<evidence type="ECO:0000256" key="4">
    <source>
        <dbReference type="ARBA" id="ARBA00022617"/>
    </source>
</evidence>
<proteinExistence type="inferred from homology"/>
<dbReference type="GO" id="GO:0020037">
    <property type="term" value="F:heme binding"/>
    <property type="evidence" value="ECO:0007669"/>
    <property type="project" value="TreeGrafter"/>
</dbReference>
<evidence type="ECO:0000313" key="11">
    <source>
        <dbReference type="EMBL" id="RTR33490.1"/>
    </source>
</evidence>
<dbReference type="PRINTS" id="PR00601">
    <property type="entry name" value="BACFERRITIN"/>
</dbReference>
<feature type="binding site" evidence="9">
    <location>
        <position position="127"/>
    </location>
    <ligand>
        <name>Fe cation</name>
        <dbReference type="ChEBI" id="CHEBI:24875"/>
        <label>1</label>
    </ligand>
</feature>
<accession>A0A3S0IE47</accession>
<dbReference type="PIRSF" id="PIRSF002560">
    <property type="entry name" value="Bacterioferritin"/>
    <property type="match status" value="1"/>
</dbReference>
<keyword evidence="4" id="KW-0349">Heme</keyword>
<dbReference type="InterPro" id="IPR012347">
    <property type="entry name" value="Ferritin-like"/>
</dbReference>